<keyword evidence="1" id="KW-0808">Transferase</keyword>
<dbReference type="InterPro" id="IPR050447">
    <property type="entry name" value="Erg6_SMT_methyltransf"/>
</dbReference>
<dbReference type="InterPro" id="IPR029063">
    <property type="entry name" value="SAM-dependent_MTases_sf"/>
</dbReference>
<dbReference type="Proteomes" id="UP000630353">
    <property type="component" value="Unassembled WGS sequence"/>
</dbReference>
<dbReference type="AlphaFoldDB" id="A0A919CP21"/>
<dbReference type="GO" id="GO:0008757">
    <property type="term" value="F:S-adenosylmethionine-dependent methyltransferase activity"/>
    <property type="evidence" value="ECO:0007669"/>
    <property type="project" value="InterPro"/>
</dbReference>
<dbReference type="SUPFAM" id="SSF53335">
    <property type="entry name" value="S-adenosyl-L-methionine-dependent methyltransferases"/>
    <property type="match status" value="1"/>
</dbReference>
<keyword evidence="3" id="KW-0830">Ubiquinone</keyword>
<name>A0A919CP21_9PROT</name>
<protein>
    <submittedName>
        <fullName evidence="3">Ubiquinone biosynthesis protein UbiE</fullName>
    </submittedName>
</protein>
<reference evidence="3" key="1">
    <citation type="journal article" date="2014" name="Int. J. Syst. Evol. Microbiol.">
        <title>Complete genome sequence of Corynebacterium casei LMG S-19264T (=DSM 44701T), isolated from a smear-ripened cheese.</title>
        <authorList>
            <consortium name="US DOE Joint Genome Institute (JGI-PGF)"/>
            <person name="Walter F."/>
            <person name="Albersmeier A."/>
            <person name="Kalinowski J."/>
            <person name="Ruckert C."/>
        </authorList>
    </citation>
    <scope>NUCLEOTIDE SEQUENCE</scope>
    <source>
        <strain evidence="3">KCTC 42651</strain>
    </source>
</reference>
<keyword evidence="4" id="KW-1185">Reference proteome</keyword>
<dbReference type="PANTHER" id="PTHR44068">
    <property type="entry name" value="ZGC:194242"/>
    <property type="match status" value="1"/>
</dbReference>
<dbReference type="CDD" id="cd02440">
    <property type="entry name" value="AdoMet_MTases"/>
    <property type="match status" value="1"/>
</dbReference>
<dbReference type="Pfam" id="PF08241">
    <property type="entry name" value="Methyltransf_11"/>
    <property type="match status" value="1"/>
</dbReference>
<dbReference type="EMBL" id="BMZS01000001">
    <property type="protein sequence ID" value="GHD40628.1"/>
    <property type="molecule type" value="Genomic_DNA"/>
</dbReference>
<organism evidence="3 4">
    <name type="scientific">Thalassobaculum fulvum</name>
    <dbReference type="NCBI Taxonomy" id="1633335"/>
    <lineage>
        <taxon>Bacteria</taxon>
        <taxon>Pseudomonadati</taxon>
        <taxon>Pseudomonadota</taxon>
        <taxon>Alphaproteobacteria</taxon>
        <taxon>Rhodospirillales</taxon>
        <taxon>Thalassobaculaceae</taxon>
        <taxon>Thalassobaculum</taxon>
    </lineage>
</organism>
<proteinExistence type="predicted"/>
<evidence type="ECO:0000313" key="4">
    <source>
        <dbReference type="Proteomes" id="UP000630353"/>
    </source>
</evidence>
<sequence>MNLHAKDRAAVTEIVAQTKSYYDGPADQIYRHIWGENIHIGYFEHDDESLREAMKRSNERMAEGVELGRDDTVLDVGSGYGALARFLARRYGCEVVASNISERELEWGRELTAEQGLDDKVRFEFADFHDLPFEAEAFDYYWSQEAFLHAADKATVLTEASRVLKPGGAIVFTDLLVRDGTPDADRERIYERVKSPDMWDTGAYLSALEAAGFTIDTHENWSEHVAPTYAWVRDQLELRREWFEDRIGKEAVDRTSAALQFWVDAADAGKIGWEYFVGRAN</sequence>
<comment type="caution">
    <text evidence="3">The sequence shown here is derived from an EMBL/GenBank/DDBJ whole genome shotgun (WGS) entry which is preliminary data.</text>
</comment>
<reference evidence="3" key="2">
    <citation type="submission" date="2020-09" db="EMBL/GenBank/DDBJ databases">
        <authorList>
            <person name="Sun Q."/>
            <person name="Kim S."/>
        </authorList>
    </citation>
    <scope>NUCLEOTIDE SEQUENCE</scope>
    <source>
        <strain evidence="3">KCTC 42651</strain>
    </source>
</reference>
<gene>
    <name evidence="3" type="ORF">GCM10017083_04080</name>
</gene>
<dbReference type="InterPro" id="IPR013216">
    <property type="entry name" value="Methyltransf_11"/>
</dbReference>
<accession>A0A919CP21</accession>
<dbReference type="PANTHER" id="PTHR44068:SF11">
    <property type="entry name" value="GERANYL DIPHOSPHATE 2-C-METHYLTRANSFERASE"/>
    <property type="match status" value="1"/>
</dbReference>
<evidence type="ECO:0000313" key="3">
    <source>
        <dbReference type="EMBL" id="GHD40628.1"/>
    </source>
</evidence>
<evidence type="ECO:0000256" key="1">
    <source>
        <dbReference type="ARBA" id="ARBA00022679"/>
    </source>
</evidence>
<dbReference type="RefSeq" id="WP_189987236.1">
    <property type="nucleotide sequence ID" value="NZ_BMZS01000001.1"/>
</dbReference>
<feature type="domain" description="Methyltransferase type 11" evidence="2">
    <location>
        <begin position="74"/>
        <end position="172"/>
    </location>
</feature>
<evidence type="ECO:0000259" key="2">
    <source>
        <dbReference type="Pfam" id="PF08241"/>
    </source>
</evidence>
<dbReference type="Gene3D" id="3.40.50.150">
    <property type="entry name" value="Vaccinia Virus protein VP39"/>
    <property type="match status" value="1"/>
</dbReference>